<evidence type="ECO:0000313" key="1">
    <source>
        <dbReference type="EMBL" id="QDV30314.1"/>
    </source>
</evidence>
<dbReference type="OrthoDB" id="9801358at2"/>
<dbReference type="EMBL" id="CP036299">
    <property type="protein sequence ID" value="QDV30314.1"/>
    <property type="molecule type" value="Genomic_DNA"/>
</dbReference>
<dbReference type="AlphaFoldDB" id="A0A518GP52"/>
<dbReference type="GO" id="GO:0003677">
    <property type="term" value="F:DNA binding"/>
    <property type="evidence" value="ECO:0007669"/>
    <property type="project" value="InterPro"/>
</dbReference>
<accession>A0A518GP52</accession>
<keyword evidence="2" id="KW-1185">Reference proteome</keyword>
<gene>
    <name evidence="1" type="primary">arsD_2</name>
    <name evidence="1" type="ORF">Spb1_22430</name>
</gene>
<dbReference type="GO" id="GO:0045892">
    <property type="term" value="P:negative regulation of DNA-templated transcription"/>
    <property type="evidence" value="ECO:0007669"/>
    <property type="project" value="InterPro"/>
</dbReference>
<dbReference type="Gene3D" id="3.40.30.10">
    <property type="entry name" value="Glutaredoxin"/>
    <property type="match status" value="1"/>
</dbReference>
<name>A0A518GP52_9PLAN</name>
<dbReference type="RefSeq" id="WP_145299484.1">
    <property type="nucleotide sequence ID" value="NZ_CP036299.1"/>
</dbReference>
<dbReference type="NCBIfam" id="NF033727">
    <property type="entry name" value="chaperon_ArsD"/>
    <property type="match status" value="1"/>
</dbReference>
<dbReference type="Pfam" id="PF06953">
    <property type="entry name" value="ArsD"/>
    <property type="match status" value="1"/>
</dbReference>
<protein>
    <submittedName>
        <fullName evidence="1">Arsenical resistance operon trans-acting repressor ArsD</fullName>
    </submittedName>
</protein>
<dbReference type="GO" id="GO:0046685">
    <property type="term" value="P:response to arsenic-containing substance"/>
    <property type="evidence" value="ECO:0007669"/>
    <property type="project" value="InterPro"/>
</dbReference>
<sequence>MATIQVFDKPLCCSSGVCGPDVDPALVMFSADLQWLERQGVQVQRINPAHQPALFAASELVREELKQHGSDCLPVVVVNDSVVSRGVFPSRSQLAGWTGITLDSLPELPVTNTGCCGDTEGKKRSSSSCCS</sequence>
<proteinExistence type="predicted"/>
<dbReference type="InterPro" id="IPR010712">
    <property type="entry name" value="Arsenical-R_ArsD"/>
</dbReference>
<organism evidence="1 2">
    <name type="scientific">Planctopirus ephydatiae</name>
    <dbReference type="NCBI Taxonomy" id="2528019"/>
    <lineage>
        <taxon>Bacteria</taxon>
        <taxon>Pseudomonadati</taxon>
        <taxon>Planctomycetota</taxon>
        <taxon>Planctomycetia</taxon>
        <taxon>Planctomycetales</taxon>
        <taxon>Planctomycetaceae</taxon>
        <taxon>Planctopirus</taxon>
    </lineage>
</organism>
<dbReference type="Proteomes" id="UP000315349">
    <property type="component" value="Chromosome"/>
</dbReference>
<reference evidence="1 2" key="1">
    <citation type="submission" date="2019-02" db="EMBL/GenBank/DDBJ databases">
        <title>Deep-cultivation of Planctomycetes and their phenomic and genomic characterization uncovers novel biology.</title>
        <authorList>
            <person name="Wiegand S."/>
            <person name="Jogler M."/>
            <person name="Boedeker C."/>
            <person name="Pinto D."/>
            <person name="Vollmers J."/>
            <person name="Rivas-Marin E."/>
            <person name="Kohn T."/>
            <person name="Peeters S.H."/>
            <person name="Heuer A."/>
            <person name="Rast P."/>
            <person name="Oberbeckmann S."/>
            <person name="Bunk B."/>
            <person name="Jeske O."/>
            <person name="Meyerdierks A."/>
            <person name="Storesund J.E."/>
            <person name="Kallscheuer N."/>
            <person name="Luecker S."/>
            <person name="Lage O.M."/>
            <person name="Pohl T."/>
            <person name="Merkel B.J."/>
            <person name="Hornburger P."/>
            <person name="Mueller R.-W."/>
            <person name="Bruemmer F."/>
            <person name="Labrenz M."/>
            <person name="Spormann A.M."/>
            <person name="Op den Camp H."/>
            <person name="Overmann J."/>
            <person name="Amann R."/>
            <person name="Jetten M.S.M."/>
            <person name="Mascher T."/>
            <person name="Medema M.H."/>
            <person name="Devos D.P."/>
            <person name="Kaster A.-K."/>
            <person name="Ovreas L."/>
            <person name="Rohde M."/>
            <person name="Galperin M.Y."/>
            <person name="Jogler C."/>
        </authorList>
    </citation>
    <scope>NUCLEOTIDE SEQUENCE [LARGE SCALE GENOMIC DNA]</scope>
    <source>
        <strain evidence="1 2">Spb1</strain>
    </source>
</reference>
<evidence type="ECO:0000313" key="2">
    <source>
        <dbReference type="Proteomes" id="UP000315349"/>
    </source>
</evidence>
<dbReference type="KEGG" id="peh:Spb1_22430"/>